<dbReference type="PROSITE" id="PS00211">
    <property type="entry name" value="ABC_TRANSPORTER_1"/>
    <property type="match status" value="1"/>
</dbReference>
<evidence type="ECO:0000256" key="9">
    <source>
        <dbReference type="ARBA" id="ARBA00038669"/>
    </source>
</evidence>
<dbReference type="FunFam" id="3.40.50.300:FF:000016">
    <property type="entry name" value="Oligopeptide ABC transporter ATP-binding component"/>
    <property type="match status" value="1"/>
</dbReference>
<dbReference type="GO" id="GO:0005524">
    <property type="term" value="F:ATP binding"/>
    <property type="evidence" value="ECO:0007669"/>
    <property type="project" value="UniProtKB-KW"/>
</dbReference>
<name>A0AAP2Z9J8_9EURY</name>
<dbReference type="GO" id="GO:0015833">
    <property type="term" value="P:peptide transport"/>
    <property type="evidence" value="ECO:0007669"/>
    <property type="project" value="InterPro"/>
</dbReference>
<dbReference type="InterPro" id="IPR027417">
    <property type="entry name" value="P-loop_NTPase"/>
</dbReference>
<keyword evidence="6" id="KW-1278">Translocase</keyword>
<evidence type="ECO:0000259" key="14">
    <source>
        <dbReference type="PROSITE" id="PS50893"/>
    </source>
</evidence>
<keyword evidence="8" id="KW-0472">Membrane</keyword>
<comment type="subunit">
    <text evidence="9">The complex is composed of two ATP-binding proteins (NikD and NikE), two transmembrane proteins (NikB and NikC) and a solute-binding protein (NikA).</text>
</comment>
<dbReference type="PROSITE" id="PS50893">
    <property type="entry name" value="ABC_TRANSPORTER_2"/>
    <property type="match status" value="1"/>
</dbReference>
<keyword evidence="7" id="KW-0406">Ion transport</keyword>
<dbReference type="PANTHER" id="PTHR43297">
    <property type="entry name" value="OLIGOPEPTIDE TRANSPORT ATP-BINDING PROTEIN APPD"/>
    <property type="match status" value="1"/>
</dbReference>
<evidence type="ECO:0000256" key="2">
    <source>
        <dbReference type="ARBA" id="ARBA00022448"/>
    </source>
</evidence>
<dbReference type="InterPro" id="IPR003593">
    <property type="entry name" value="AAA+_ATPase"/>
</dbReference>
<evidence type="ECO:0000256" key="3">
    <source>
        <dbReference type="ARBA" id="ARBA00022475"/>
    </source>
</evidence>
<dbReference type="InterPro" id="IPR017871">
    <property type="entry name" value="ABC_transporter-like_CS"/>
</dbReference>
<dbReference type="CDD" id="cd03257">
    <property type="entry name" value="ABC_NikE_OppD_transporters"/>
    <property type="match status" value="1"/>
</dbReference>
<organism evidence="15 16">
    <name type="scientific">Natronosalvus hydrolyticus</name>
    <dbReference type="NCBI Taxonomy" id="2979988"/>
    <lineage>
        <taxon>Archaea</taxon>
        <taxon>Methanobacteriati</taxon>
        <taxon>Methanobacteriota</taxon>
        <taxon>Stenosarchaea group</taxon>
        <taxon>Halobacteria</taxon>
        <taxon>Halobacteriales</taxon>
        <taxon>Natrialbaceae</taxon>
        <taxon>Natronosalvus</taxon>
    </lineage>
</organism>
<dbReference type="SMART" id="SM00382">
    <property type="entry name" value="AAA"/>
    <property type="match status" value="1"/>
</dbReference>
<evidence type="ECO:0000256" key="1">
    <source>
        <dbReference type="ARBA" id="ARBA00004202"/>
    </source>
</evidence>
<dbReference type="AlphaFoldDB" id="A0AAP2Z9J8"/>
<feature type="compositionally biased region" description="Polar residues" evidence="13">
    <location>
        <begin position="384"/>
        <end position="396"/>
    </location>
</feature>
<dbReference type="InterPro" id="IPR003439">
    <property type="entry name" value="ABC_transporter-like_ATP-bd"/>
</dbReference>
<dbReference type="Pfam" id="PF08352">
    <property type="entry name" value="oligo_HPY"/>
    <property type="match status" value="1"/>
</dbReference>
<dbReference type="Pfam" id="PF00005">
    <property type="entry name" value="ABC_tran"/>
    <property type="match status" value="1"/>
</dbReference>
<sequence>MSDPLLEISDLHVDFNTYDGRSKVINGVDLHVDEGETVAIVGESGCGKSVTAETIMSMLPQPPGEITGGELRYRGEELLGDPPAHKRVKAESMGMIFQDPMTSLSPVFTVGEMMRDVLTYNGKTEVGWLELGKSVLGRRGADEKAMRERSIELLDRLQIPDPEGVLDRYPVELSGGMRQRVLIAMALLGEPEFLIADEPTTALDVTVQDQLIELLREQIDREGLSMLYITHNLGVARRIADRIYVMYAGEIAEVGTRDEILDEPLHPYSRGLIDSIPKLTAFQREGIDGLLPDYTEPPQGCRFHPRCPAAMDGVCDGEKPPLYEPADGHQVACYLYDDQMNAQDALEVAQTEIEFEGGSLDHPEVSSSLGDETAAESADRTEMNEPTSGQTDGGNR</sequence>
<accession>A0AAP2Z9J8</accession>
<comment type="catalytic activity">
    <reaction evidence="12">
        <text>Ni(2+)(out) + ATP + H2O = Ni(2+)(in) + ADP + phosphate + H(+)</text>
        <dbReference type="Rhea" id="RHEA:15557"/>
        <dbReference type="ChEBI" id="CHEBI:15377"/>
        <dbReference type="ChEBI" id="CHEBI:15378"/>
        <dbReference type="ChEBI" id="CHEBI:30616"/>
        <dbReference type="ChEBI" id="CHEBI:43474"/>
        <dbReference type="ChEBI" id="CHEBI:49786"/>
        <dbReference type="ChEBI" id="CHEBI:456216"/>
        <dbReference type="EC" id="7.2.2.11"/>
    </reaction>
    <physiologicalReaction direction="left-to-right" evidence="12">
        <dbReference type="Rhea" id="RHEA:15558"/>
    </physiologicalReaction>
</comment>
<keyword evidence="5 15" id="KW-0067">ATP-binding</keyword>
<evidence type="ECO:0000256" key="11">
    <source>
        <dbReference type="ARBA" id="ARBA00044143"/>
    </source>
</evidence>
<evidence type="ECO:0000256" key="10">
    <source>
        <dbReference type="ARBA" id="ARBA00039098"/>
    </source>
</evidence>
<evidence type="ECO:0000256" key="8">
    <source>
        <dbReference type="ARBA" id="ARBA00023136"/>
    </source>
</evidence>
<evidence type="ECO:0000256" key="4">
    <source>
        <dbReference type="ARBA" id="ARBA00022741"/>
    </source>
</evidence>
<dbReference type="Gene3D" id="3.40.50.300">
    <property type="entry name" value="P-loop containing nucleotide triphosphate hydrolases"/>
    <property type="match status" value="1"/>
</dbReference>
<evidence type="ECO:0000256" key="5">
    <source>
        <dbReference type="ARBA" id="ARBA00022840"/>
    </source>
</evidence>
<dbReference type="PANTHER" id="PTHR43297:SF13">
    <property type="entry name" value="NICKEL ABC TRANSPORTER, ATP-BINDING PROTEIN"/>
    <property type="match status" value="1"/>
</dbReference>
<dbReference type="RefSeq" id="WP_342809518.1">
    <property type="nucleotide sequence ID" value="NZ_JAOPJZ010000014.1"/>
</dbReference>
<keyword evidence="2" id="KW-0813">Transport</keyword>
<reference evidence="15 16" key="1">
    <citation type="submission" date="2022-09" db="EMBL/GenBank/DDBJ databases">
        <title>Enrichment on poylsaccharides allowed isolation of novel metabolic and taxonomic groups of Haloarchaea.</title>
        <authorList>
            <person name="Sorokin D.Y."/>
            <person name="Elcheninov A.G."/>
            <person name="Khizhniak T.V."/>
            <person name="Kolganova T.V."/>
            <person name="Kublanov I.V."/>
        </authorList>
    </citation>
    <scope>NUCLEOTIDE SEQUENCE [LARGE SCALE GENOMIC DNA]</scope>
    <source>
        <strain evidence="15 16">AArc-curdl1</strain>
    </source>
</reference>
<dbReference type="SUPFAM" id="SSF52540">
    <property type="entry name" value="P-loop containing nucleoside triphosphate hydrolases"/>
    <property type="match status" value="1"/>
</dbReference>
<evidence type="ECO:0000256" key="13">
    <source>
        <dbReference type="SAM" id="MobiDB-lite"/>
    </source>
</evidence>
<dbReference type="InterPro" id="IPR050388">
    <property type="entry name" value="ABC_Ni/Peptide_Import"/>
</dbReference>
<comment type="caution">
    <text evidence="15">The sequence shown here is derived from an EMBL/GenBank/DDBJ whole genome shotgun (WGS) entry which is preliminary data.</text>
</comment>
<evidence type="ECO:0000256" key="6">
    <source>
        <dbReference type="ARBA" id="ARBA00022967"/>
    </source>
</evidence>
<dbReference type="GO" id="GO:0015413">
    <property type="term" value="F:ABC-type nickel transporter activity"/>
    <property type="evidence" value="ECO:0007669"/>
    <property type="project" value="UniProtKB-EC"/>
</dbReference>
<dbReference type="GO" id="GO:0016887">
    <property type="term" value="F:ATP hydrolysis activity"/>
    <property type="evidence" value="ECO:0007669"/>
    <property type="project" value="InterPro"/>
</dbReference>
<gene>
    <name evidence="15" type="ORF">OB919_14625</name>
</gene>
<proteinExistence type="predicted"/>
<dbReference type="InterPro" id="IPR013563">
    <property type="entry name" value="Oligopep_ABC_C"/>
</dbReference>
<evidence type="ECO:0000256" key="12">
    <source>
        <dbReference type="ARBA" id="ARBA00048610"/>
    </source>
</evidence>
<dbReference type="GO" id="GO:0005886">
    <property type="term" value="C:plasma membrane"/>
    <property type="evidence" value="ECO:0007669"/>
    <property type="project" value="UniProtKB-SubCell"/>
</dbReference>
<dbReference type="Proteomes" id="UP001321047">
    <property type="component" value="Unassembled WGS sequence"/>
</dbReference>
<keyword evidence="4" id="KW-0547">Nucleotide-binding</keyword>
<dbReference type="EMBL" id="JAOPJZ010000014">
    <property type="protein sequence ID" value="MCU4753197.1"/>
    <property type="molecule type" value="Genomic_DNA"/>
</dbReference>
<feature type="region of interest" description="Disordered" evidence="13">
    <location>
        <begin position="356"/>
        <end position="396"/>
    </location>
</feature>
<dbReference type="NCBIfam" id="TIGR01727">
    <property type="entry name" value="oligo_HPY"/>
    <property type="match status" value="1"/>
</dbReference>
<evidence type="ECO:0000313" key="15">
    <source>
        <dbReference type="EMBL" id="MCU4753197.1"/>
    </source>
</evidence>
<protein>
    <recommendedName>
        <fullName evidence="11">Nickel import system ATP-binding protein NikD</fullName>
        <ecNumber evidence="10">7.2.2.11</ecNumber>
    </recommendedName>
</protein>
<keyword evidence="16" id="KW-1185">Reference proteome</keyword>
<dbReference type="EC" id="7.2.2.11" evidence="10"/>
<keyword evidence="3" id="KW-1003">Cell membrane</keyword>
<evidence type="ECO:0000256" key="7">
    <source>
        <dbReference type="ARBA" id="ARBA00023065"/>
    </source>
</evidence>
<comment type="subcellular location">
    <subcellularLocation>
        <location evidence="1">Cell membrane</location>
        <topology evidence="1">Peripheral membrane protein</topology>
    </subcellularLocation>
</comment>
<evidence type="ECO:0000313" key="16">
    <source>
        <dbReference type="Proteomes" id="UP001321047"/>
    </source>
</evidence>
<feature type="domain" description="ABC transporter" evidence="14">
    <location>
        <begin position="6"/>
        <end position="273"/>
    </location>
</feature>